<dbReference type="Pfam" id="PF00685">
    <property type="entry name" value="Sulfotransfer_1"/>
    <property type="match status" value="1"/>
</dbReference>
<dbReference type="SUPFAM" id="SSF52540">
    <property type="entry name" value="P-loop containing nucleoside triphosphate hydrolases"/>
    <property type="match status" value="1"/>
</dbReference>
<evidence type="ECO:0000256" key="3">
    <source>
        <dbReference type="RuleBase" id="RU361155"/>
    </source>
</evidence>
<dbReference type="InterPro" id="IPR027417">
    <property type="entry name" value="P-loop_NTPase"/>
</dbReference>
<dbReference type="EC" id="2.8.2.-" evidence="3"/>
<dbReference type="Gene3D" id="3.40.50.300">
    <property type="entry name" value="P-loop containing nucleotide triphosphate hydrolases"/>
    <property type="match status" value="1"/>
</dbReference>
<dbReference type="InterPro" id="IPR000863">
    <property type="entry name" value="Sulfotransferase_dom"/>
</dbReference>
<dbReference type="GO" id="GO:0008146">
    <property type="term" value="F:sulfotransferase activity"/>
    <property type="evidence" value="ECO:0007669"/>
    <property type="project" value="InterPro"/>
</dbReference>
<protein>
    <recommendedName>
        <fullName evidence="3">Sulfotransferase</fullName>
        <ecNumber evidence="3">2.8.2.-</ecNumber>
    </recommendedName>
</protein>
<evidence type="ECO:0000313" key="6">
    <source>
        <dbReference type="Proteomes" id="UP000594638"/>
    </source>
</evidence>
<evidence type="ECO:0000256" key="2">
    <source>
        <dbReference type="ARBA" id="ARBA00022679"/>
    </source>
</evidence>
<dbReference type="PANTHER" id="PTHR11783">
    <property type="entry name" value="SULFOTRANSFERASE SULT"/>
    <property type="match status" value="1"/>
</dbReference>
<comment type="caution">
    <text evidence="5">The sequence shown here is derived from an EMBL/GenBank/DDBJ whole genome shotgun (WGS) entry which is preliminary data.</text>
</comment>
<proteinExistence type="inferred from homology"/>
<feature type="domain" description="Sulfotransferase" evidence="4">
    <location>
        <begin position="60"/>
        <end position="316"/>
    </location>
</feature>
<accession>A0A8S0TI72</accession>
<name>A0A8S0TI72_OLEEU</name>
<organism evidence="5 6">
    <name type="scientific">Olea europaea subsp. europaea</name>
    <dbReference type="NCBI Taxonomy" id="158383"/>
    <lineage>
        <taxon>Eukaryota</taxon>
        <taxon>Viridiplantae</taxon>
        <taxon>Streptophyta</taxon>
        <taxon>Embryophyta</taxon>
        <taxon>Tracheophyta</taxon>
        <taxon>Spermatophyta</taxon>
        <taxon>Magnoliopsida</taxon>
        <taxon>eudicotyledons</taxon>
        <taxon>Gunneridae</taxon>
        <taxon>Pentapetalae</taxon>
        <taxon>asterids</taxon>
        <taxon>lamiids</taxon>
        <taxon>Lamiales</taxon>
        <taxon>Oleaceae</taxon>
        <taxon>Oleeae</taxon>
        <taxon>Olea</taxon>
    </lineage>
</organism>
<keyword evidence="2 3" id="KW-0808">Transferase</keyword>
<dbReference type="AlphaFoldDB" id="A0A8S0TI72"/>
<dbReference type="OrthoDB" id="205623at2759"/>
<gene>
    <name evidence="5" type="ORF">OLEA9_A025586</name>
</gene>
<evidence type="ECO:0000256" key="1">
    <source>
        <dbReference type="ARBA" id="ARBA00005771"/>
    </source>
</evidence>
<dbReference type="Gramene" id="OE9A025586T1">
    <property type="protein sequence ID" value="OE9A025586C1"/>
    <property type="gene ID" value="OE9A025586"/>
</dbReference>
<keyword evidence="6" id="KW-1185">Reference proteome</keyword>
<dbReference type="Proteomes" id="UP000594638">
    <property type="component" value="Unassembled WGS sequence"/>
</dbReference>
<evidence type="ECO:0000259" key="4">
    <source>
        <dbReference type="Pfam" id="PF00685"/>
    </source>
</evidence>
<sequence length="323" mass="37668">MASNYESNSSSATSVESLLDELPKHKLFDICDIYQWEGFWYESRILEAALVFKSQFIARDDDFILASTVKTGTTWLKALCLSILHGNPDDKNKEEEILKKGSPHMHVPTIESMIFEENRYAIIEGMPSPRLIHTHLPYNFLSDSVKNSKCKIVYITRNPKDTFISWWYFMNSILRPNEEPFPLEKAFDCFSKGVYIHGPFFDHVLRYWNASLEMPERILFLTYEELKIDPTGQVKKLASFLGKSVDEVEVDDILWKCSFERLKNLEVNKNGYVPYNGLLNASFYRKGVIEDSRNYLTPDMEENLSRLCREKFQGSGLDLYLRR</sequence>
<reference evidence="5 6" key="1">
    <citation type="submission" date="2019-12" db="EMBL/GenBank/DDBJ databases">
        <authorList>
            <person name="Alioto T."/>
            <person name="Alioto T."/>
            <person name="Gomez Garrido J."/>
        </authorList>
    </citation>
    <scope>NUCLEOTIDE SEQUENCE [LARGE SCALE GENOMIC DNA]</scope>
</reference>
<evidence type="ECO:0000313" key="5">
    <source>
        <dbReference type="EMBL" id="CAA3005374.1"/>
    </source>
</evidence>
<dbReference type="EMBL" id="CACTIH010007244">
    <property type="protein sequence ID" value="CAA3005374.1"/>
    <property type="molecule type" value="Genomic_DNA"/>
</dbReference>
<comment type="similarity">
    <text evidence="1 3">Belongs to the sulfotransferase 1 family.</text>
</comment>